<evidence type="ECO:0000256" key="3">
    <source>
        <dbReference type="ARBA" id="ARBA00022448"/>
    </source>
</evidence>
<evidence type="ECO:0000256" key="17">
    <source>
        <dbReference type="SAM" id="Phobius"/>
    </source>
</evidence>
<evidence type="ECO:0000256" key="10">
    <source>
        <dbReference type="ARBA" id="ARBA00022989"/>
    </source>
</evidence>
<keyword evidence="8" id="KW-0809">Transit peptide</keyword>
<comment type="function">
    <text evidence="15">Catalyzes cyanide-resistant oxygen consumption. May increase respiration when the cytochrome respiratory pathway is restricted, or in response to low temperatures.</text>
</comment>
<organism evidence="18 19">
    <name type="scientific">Filobasidium floriforme</name>
    <dbReference type="NCBI Taxonomy" id="5210"/>
    <lineage>
        <taxon>Eukaryota</taxon>
        <taxon>Fungi</taxon>
        <taxon>Dikarya</taxon>
        <taxon>Basidiomycota</taxon>
        <taxon>Agaricomycotina</taxon>
        <taxon>Tremellomycetes</taxon>
        <taxon>Filobasidiales</taxon>
        <taxon>Filobasidiaceae</taxon>
        <taxon>Filobasidium</taxon>
    </lineage>
</organism>
<keyword evidence="3" id="KW-0813">Transport</keyword>
<keyword evidence="6 16" id="KW-0479">Metal-binding</keyword>
<evidence type="ECO:0000313" key="18">
    <source>
        <dbReference type="EMBL" id="KAG7532031.1"/>
    </source>
</evidence>
<dbReference type="GO" id="GO:0046872">
    <property type="term" value="F:metal ion binding"/>
    <property type="evidence" value="ECO:0007669"/>
    <property type="project" value="UniProtKB-UniRule"/>
</dbReference>
<reference evidence="18" key="1">
    <citation type="submission" date="2020-04" db="EMBL/GenBank/DDBJ databases">
        <title>Analysis of mating type loci in Filobasidium floriforme.</title>
        <authorList>
            <person name="Nowrousian M."/>
        </authorList>
    </citation>
    <scope>NUCLEOTIDE SEQUENCE</scope>
    <source>
        <strain evidence="18">CBS 6242</strain>
    </source>
</reference>
<evidence type="ECO:0000256" key="1">
    <source>
        <dbReference type="ARBA" id="ARBA00004273"/>
    </source>
</evidence>
<dbReference type="GO" id="GO:0098803">
    <property type="term" value="C:respiratory chain complex"/>
    <property type="evidence" value="ECO:0007669"/>
    <property type="project" value="UniProtKB-UniRule"/>
</dbReference>
<keyword evidence="12 16" id="KW-0408">Iron</keyword>
<dbReference type="InterPro" id="IPR038659">
    <property type="entry name" value="AOX_sf"/>
</dbReference>
<keyword evidence="9 16" id="KW-0249">Electron transport</keyword>
<evidence type="ECO:0000256" key="13">
    <source>
        <dbReference type="ARBA" id="ARBA00023128"/>
    </source>
</evidence>
<dbReference type="InterPro" id="IPR002680">
    <property type="entry name" value="AOX"/>
</dbReference>
<feature type="transmembrane region" description="Helical" evidence="17">
    <location>
        <begin position="273"/>
        <end position="296"/>
    </location>
</feature>
<dbReference type="PANTHER" id="PTHR31803:SF3">
    <property type="entry name" value="ALTERNATIVE OXIDASE"/>
    <property type="match status" value="1"/>
</dbReference>
<dbReference type="EC" id="1.-.-.-" evidence="16"/>
<dbReference type="EMBL" id="JABELV010000076">
    <property type="protein sequence ID" value="KAG7532031.1"/>
    <property type="molecule type" value="Genomic_DNA"/>
</dbReference>
<evidence type="ECO:0000256" key="8">
    <source>
        <dbReference type="ARBA" id="ARBA00022946"/>
    </source>
</evidence>
<keyword evidence="14 16" id="KW-0472">Membrane</keyword>
<gene>
    <name evidence="18" type="ORF">FFLO_03906</name>
</gene>
<keyword evidence="19" id="KW-1185">Reference proteome</keyword>
<accession>A0A8K0JK81</accession>
<comment type="caution">
    <text evidence="18">The sequence shown here is derived from an EMBL/GenBank/DDBJ whole genome shotgun (WGS) entry which is preliminary data.</text>
</comment>
<evidence type="ECO:0000256" key="15">
    <source>
        <dbReference type="ARBA" id="ARBA00025285"/>
    </source>
</evidence>
<evidence type="ECO:0000256" key="11">
    <source>
        <dbReference type="ARBA" id="ARBA00023002"/>
    </source>
</evidence>
<keyword evidence="11 16" id="KW-0560">Oxidoreductase</keyword>
<dbReference type="GO" id="GO:0010230">
    <property type="term" value="P:alternative respiration"/>
    <property type="evidence" value="ECO:0007669"/>
    <property type="project" value="TreeGrafter"/>
</dbReference>
<comment type="similarity">
    <text evidence="2 16">Belongs to the alternative oxidase family.</text>
</comment>
<evidence type="ECO:0000256" key="7">
    <source>
        <dbReference type="ARBA" id="ARBA00022792"/>
    </source>
</evidence>
<evidence type="ECO:0000256" key="5">
    <source>
        <dbReference type="ARBA" id="ARBA00022692"/>
    </source>
</evidence>
<dbReference type="OrthoDB" id="16906at2759"/>
<name>A0A8K0JK81_9TREE</name>
<dbReference type="CDD" id="cd01053">
    <property type="entry name" value="AOX"/>
    <property type="match status" value="1"/>
</dbReference>
<comment type="subcellular location">
    <subcellularLocation>
        <location evidence="1">Mitochondrion inner membrane</location>
    </subcellularLocation>
</comment>
<evidence type="ECO:0000256" key="16">
    <source>
        <dbReference type="RuleBase" id="RU003779"/>
    </source>
</evidence>
<dbReference type="FunFam" id="1.20.1260.140:FF:000002">
    <property type="entry name" value="Alternative oxidase"/>
    <property type="match status" value="1"/>
</dbReference>
<evidence type="ECO:0000256" key="2">
    <source>
        <dbReference type="ARBA" id="ARBA00008388"/>
    </source>
</evidence>
<dbReference type="Pfam" id="PF01786">
    <property type="entry name" value="AOX"/>
    <property type="match status" value="1"/>
</dbReference>
<keyword evidence="4 16" id="KW-0679">Respiratory chain</keyword>
<keyword evidence="13" id="KW-0496">Mitochondrion</keyword>
<sequence length="418" mass="46950">MNTLRPLPTTFLRTGLRLRTRSTATSLSACRHPMSCTLARTMTTRSFTQTQTPIATIFSGRALHASAELGERVENSTALLERTKLQEEKKIEEGLDSSKPIGGKGSEGIHFKQTDSLLAAVHDLQDPSRTGPWTISHPVYTPEELRSVKVVRRATVTLSDKLAAGLVKLSRTCYDALTGYSFRHRPIPTSGPPLSLDQLRKGNHVMTPEQWLARCLFLESIAGVPGMVAGMLRHLRSLRLMRRDGGWINTLMAEAENERMHLLTFMTIKQPSIFFRAMILGAQGVFFNLFFLAYMVSPKSAHRFVGYLEEEACLTYTLCLEEMDKGRLPEWKEMPAPAIAMDYWRLPEGSTMQDVIYSIRADESAHRFVNHSYASLDQKKDFSPFALKEPSAVLKGTKPGFTREEAAEFVRQAHREAA</sequence>
<comment type="cofactor">
    <cofactor evidence="16">
        <name>Fe cation</name>
        <dbReference type="ChEBI" id="CHEBI:24875"/>
    </cofactor>
    <text evidence="16">Binds 2 iron ions per subunit.</text>
</comment>
<dbReference type="PANTHER" id="PTHR31803">
    <property type="entry name" value="ALTERNATIVE OXIDASE"/>
    <property type="match status" value="1"/>
</dbReference>
<dbReference type="Proteomes" id="UP000812966">
    <property type="component" value="Unassembled WGS sequence"/>
</dbReference>
<evidence type="ECO:0000256" key="4">
    <source>
        <dbReference type="ARBA" id="ARBA00022660"/>
    </source>
</evidence>
<dbReference type="GO" id="GO:0005743">
    <property type="term" value="C:mitochondrial inner membrane"/>
    <property type="evidence" value="ECO:0007669"/>
    <property type="project" value="UniProtKB-SubCell"/>
</dbReference>
<evidence type="ECO:0000256" key="14">
    <source>
        <dbReference type="ARBA" id="ARBA00023136"/>
    </source>
</evidence>
<evidence type="ECO:0000313" key="19">
    <source>
        <dbReference type="Proteomes" id="UP000812966"/>
    </source>
</evidence>
<protein>
    <recommendedName>
        <fullName evidence="16">Alternative oxidase</fullName>
        <ecNumber evidence="16">1.-.-.-</ecNumber>
    </recommendedName>
</protein>
<proteinExistence type="inferred from homology"/>
<keyword evidence="7" id="KW-0999">Mitochondrion inner membrane</keyword>
<dbReference type="GO" id="GO:0009916">
    <property type="term" value="F:alternative oxidase activity"/>
    <property type="evidence" value="ECO:0007669"/>
    <property type="project" value="UniProtKB-UniRule"/>
</dbReference>
<evidence type="ECO:0000256" key="6">
    <source>
        <dbReference type="ARBA" id="ARBA00022723"/>
    </source>
</evidence>
<keyword evidence="10 17" id="KW-1133">Transmembrane helix</keyword>
<evidence type="ECO:0000256" key="9">
    <source>
        <dbReference type="ARBA" id="ARBA00022982"/>
    </source>
</evidence>
<evidence type="ECO:0000256" key="12">
    <source>
        <dbReference type="ARBA" id="ARBA00023004"/>
    </source>
</evidence>
<dbReference type="AlphaFoldDB" id="A0A8K0JK81"/>
<dbReference type="Gene3D" id="1.20.1260.140">
    <property type="entry name" value="Alternative oxidase"/>
    <property type="match status" value="1"/>
</dbReference>
<keyword evidence="5 16" id="KW-0812">Transmembrane</keyword>